<feature type="transmembrane region" description="Helical" evidence="1">
    <location>
        <begin position="74"/>
        <end position="92"/>
    </location>
</feature>
<dbReference type="EMBL" id="CP147247">
    <property type="protein sequence ID" value="WYJ92076.1"/>
    <property type="molecule type" value="Genomic_DNA"/>
</dbReference>
<dbReference type="AlphaFoldDB" id="A0A242K620"/>
<keyword evidence="1" id="KW-1133">Transmembrane helix</keyword>
<evidence type="ECO:0000313" key="4">
    <source>
        <dbReference type="Proteomes" id="UP000195141"/>
    </source>
</evidence>
<feature type="transmembrane region" description="Helical" evidence="1">
    <location>
        <begin position="37"/>
        <end position="68"/>
    </location>
</feature>
<feature type="transmembrane region" description="Helical" evidence="1">
    <location>
        <begin position="6"/>
        <end position="25"/>
    </location>
</feature>
<proteinExistence type="predicted"/>
<feature type="transmembrane region" description="Helical" evidence="1">
    <location>
        <begin position="150"/>
        <end position="170"/>
    </location>
</feature>
<dbReference type="Proteomes" id="UP000195141">
    <property type="component" value="Chromosome"/>
</dbReference>
<dbReference type="EMBL" id="NGMM01000003">
    <property type="protein sequence ID" value="OTP15761.1"/>
    <property type="molecule type" value="Genomic_DNA"/>
</dbReference>
<name>A0A242K620_9ENTE</name>
<sequence>MNRKALWITQTAVLLALLITVQAVTSSFGSTLLTGSLVNFILIVSVTVIGLPSGLTIALLSPFFAFMVGIGPKFWQIILCVAIGNAVLVILWHLLKRISKNQLVAFTTATVIAAIAKFLVLYGLVVKLVVPIVLGIPEPNATVVSAAFSFPQLFTALIGGALAIVIIPLLTRALPQEN</sequence>
<reference evidence="2" key="1">
    <citation type="submission" date="2017-05" db="EMBL/GenBank/DDBJ databases">
        <title>The Genome Sequence of Enterococcus sp. 9E7_DIV0242.</title>
        <authorList>
            <consortium name="The Broad Institute Genomics Platform"/>
            <consortium name="The Broad Institute Genomic Center for Infectious Diseases"/>
            <person name="Earl A."/>
            <person name="Manson A."/>
            <person name="Schwartman J."/>
            <person name="Gilmore M."/>
            <person name="Abouelleil A."/>
            <person name="Cao P."/>
            <person name="Chapman S."/>
            <person name="Cusick C."/>
            <person name="Shea T."/>
            <person name="Young S."/>
            <person name="Neafsey D."/>
            <person name="Nusbaum C."/>
            <person name="Birren B."/>
        </authorList>
    </citation>
    <scope>NUCLEOTIDE SEQUENCE [LARGE SCALE GENOMIC DNA]</scope>
    <source>
        <strain evidence="2">9E7_DIV0242</strain>
    </source>
</reference>
<evidence type="ECO:0000256" key="1">
    <source>
        <dbReference type="SAM" id="Phobius"/>
    </source>
</evidence>
<keyword evidence="1" id="KW-0812">Transmembrane</keyword>
<feature type="transmembrane region" description="Helical" evidence="1">
    <location>
        <begin position="104"/>
        <end position="130"/>
    </location>
</feature>
<reference evidence="3" key="2">
    <citation type="submission" date="2017-05" db="EMBL/GenBank/DDBJ databases">
        <authorList>
            <consortium name="The Broad Institute Genomics Platform"/>
            <consortium name="The Broad Institute Genomic Center for Infectious Diseases"/>
            <person name="Earl A."/>
            <person name="Manson A."/>
            <person name="Schwartman J."/>
            <person name="Gilmore M."/>
            <person name="Abouelleil A."/>
            <person name="Cao P."/>
            <person name="Chapman S."/>
            <person name="Cusick C."/>
            <person name="Shea T."/>
            <person name="Young S."/>
            <person name="Neafsey D."/>
            <person name="Nusbaum C."/>
            <person name="Birren B."/>
        </authorList>
    </citation>
    <scope>NUCLEOTIDE SEQUENCE</scope>
    <source>
        <strain evidence="3">9E7_DIV0242</strain>
    </source>
</reference>
<gene>
    <name evidence="2" type="ORF">A5888_001975</name>
    <name evidence="3" type="ORF">A5888_003849</name>
</gene>
<protein>
    <submittedName>
        <fullName evidence="2">Uncharacterized protein</fullName>
    </submittedName>
</protein>
<evidence type="ECO:0000313" key="3">
    <source>
        <dbReference type="EMBL" id="WYJ92076.1"/>
    </source>
</evidence>
<dbReference type="RefSeq" id="WP_086349050.1">
    <property type="nucleotide sequence ID" value="NZ_CP147247.1"/>
</dbReference>
<dbReference type="OrthoDB" id="9809154at2"/>
<accession>A0A242K620</accession>
<keyword evidence="4" id="KW-1185">Reference proteome</keyword>
<reference evidence="3" key="3">
    <citation type="submission" date="2024-03" db="EMBL/GenBank/DDBJ databases">
        <title>The Genome Sequence of Enterococcus sp. DIV0242b.</title>
        <authorList>
            <consortium name="The Broad Institute Genomics Platform"/>
            <consortium name="The Broad Institute Microbial Omics Core"/>
            <consortium name="The Broad Institute Genomic Center for Infectious Diseases"/>
            <person name="Earl A."/>
            <person name="Manson A."/>
            <person name="Gilmore M."/>
            <person name="Schwartman J."/>
            <person name="Shea T."/>
            <person name="Abouelleil A."/>
            <person name="Cao P."/>
            <person name="Chapman S."/>
            <person name="Cusick C."/>
            <person name="Young S."/>
            <person name="Neafsey D."/>
            <person name="Nusbaum C."/>
            <person name="Birren B."/>
        </authorList>
    </citation>
    <scope>NUCLEOTIDE SEQUENCE</scope>
    <source>
        <strain evidence="3">9E7_DIV0242</strain>
    </source>
</reference>
<organism evidence="2">
    <name type="scientific">Candidatus Enterococcus clewellii</name>
    <dbReference type="NCBI Taxonomy" id="1834193"/>
    <lineage>
        <taxon>Bacteria</taxon>
        <taxon>Bacillati</taxon>
        <taxon>Bacillota</taxon>
        <taxon>Bacilli</taxon>
        <taxon>Lactobacillales</taxon>
        <taxon>Enterococcaceae</taxon>
        <taxon>Enterococcus</taxon>
    </lineage>
</organism>
<keyword evidence="1" id="KW-0472">Membrane</keyword>
<evidence type="ECO:0000313" key="2">
    <source>
        <dbReference type="EMBL" id="OTP15761.1"/>
    </source>
</evidence>